<evidence type="ECO:0000313" key="4">
    <source>
        <dbReference type="Proteomes" id="UP001498476"/>
    </source>
</evidence>
<evidence type="ECO:0000313" key="3">
    <source>
        <dbReference type="EMBL" id="KAK7393876.1"/>
    </source>
</evidence>
<organism evidence="3 4">
    <name type="scientific">Neonectria punicea</name>
    <dbReference type="NCBI Taxonomy" id="979145"/>
    <lineage>
        <taxon>Eukaryota</taxon>
        <taxon>Fungi</taxon>
        <taxon>Dikarya</taxon>
        <taxon>Ascomycota</taxon>
        <taxon>Pezizomycotina</taxon>
        <taxon>Sordariomycetes</taxon>
        <taxon>Hypocreomycetidae</taxon>
        <taxon>Hypocreales</taxon>
        <taxon>Nectriaceae</taxon>
        <taxon>Neonectria</taxon>
    </lineage>
</organism>
<protein>
    <submittedName>
        <fullName evidence="3">Uncharacterized protein</fullName>
    </submittedName>
</protein>
<keyword evidence="4" id="KW-1185">Reference proteome</keyword>
<name>A0ABR1GGP7_9HYPO</name>
<feature type="region of interest" description="Disordered" evidence="2">
    <location>
        <begin position="1"/>
        <end position="24"/>
    </location>
</feature>
<feature type="non-terminal residue" evidence="3">
    <location>
        <position position="1"/>
    </location>
</feature>
<feature type="compositionally biased region" description="Acidic residues" evidence="2">
    <location>
        <begin position="14"/>
        <end position="24"/>
    </location>
</feature>
<evidence type="ECO:0000256" key="2">
    <source>
        <dbReference type="SAM" id="MobiDB-lite"/>
    </source>
</evidence>
<accession>A0ABR1GGP7</accession>
<comment type="caution">
    <text evidence="3">The sequence shown here is derived from an EMBL/GenBank/DDBJ whole genome shotgun (WGS) entry which is preliminary data.</text>
</comment>
<sequence>SQLRPDLRGGLAPGEEEEDDDDISEPYLLCPKVNLEQRIADGSSLFGTEDNNALFEIGRYRATMAGFIVSSYTLPGNEYRAALREQSLAEDVKSEYASLWLQLQFFWDEMVRTQPNPITDDPAELAHAVDLMADVAAGRLIADKPDYPAERALCVIKELRRRLQRLELVLKTAVSACGEPPKLHCGCVTPLALKRGKDKTALWSRLFDAGASDAQVSEDRQFRIRDVACLLRLEDFLTHVSREFEGQLNRRPEAESLVMTAISFMEKPLFDILDGEEIRTLDDLKSAWVCLLCSPTFRGAVVREIQDMVSDAVAFRKKHGHGQHREGCDRRVGKAGGGGFIKQLSFSNLAAEARPRSKSSPLRAFFKKA</sequence>
<keyword evidence="1" id="KW-0175">Coiled coil</keyword>
<gene>
    <name evidence="3" type="ORF">QQX98_013342</name>
</gene>
<proteinExistence type="predicted"/>
<dbReference type="Proteomes" id="UP001498476">
    <property type="component" value="Unassembled WGS sequence"/>
</dbReference>
<evidence type="ECO:0000256" key="1">
    <source>
        <dbReference type="SAM" id="Coils"/>
    </source>
</evidence>
<reference evidence="3 4" key="1">
    <citation type="journal article" date="2025" name="Microbiol. Resour. Announc.">
        <title>Draft genome sequences for Neonectria magnoliae and Neonectria punicea, canker pathogens of Liriodendron tulipifera and Acer saccharum in West Virginia.</title>
        <authorList>
            <person name="Petronek H.M."/>
            <person name="Kasson M.T."/>
            <person name="Metheny A.M."/>
            <person name="Stauder C.M."/>
            <person name="Lovett B."/>
            <person name="Lynch S.C."/>
            <person name="Garnas J.R."/>
            <person name="Kasson L.R."/>
            <person name="Stajich J.E."/>
        </authorList>
    </citation>
    <scope>NUCLEOTIDE SEQUENCE [LARGE SCALE GENOMIC DNA]</scope>
    <source>
        <strain evidence="3 4">NRRL 64653</strain>
    </source>
</reference>
<dbReference type="EMBL" id="JAZAVJ010000688">
    <property type="protein sequence ID" value="KAK7393876.1"/>
    <property type="molecule type" value="Genomic_DNA"/>
</dbReference>
<feature type="coiled-coil region" evidence="1">
    <location>
        <begin position="149"/>
        <end position="176"/>
    </location>
</feature>